<dbReference type="GeneID" id="34459359"/>
<name>A0A1L9VZH9_ASPGL</name>
<dbReference type="Proteomes" id="UP000184300">
    <property type="component" value="Unassembled WGS sequence"/>
</dbReference>
<dbReference type="VEuPathDB" id="FungiDB:ASPGLDRAFT_21442"/>
<dbReference type="RefSeq" id="XP_022405977.1">
    <property type="nucleotide sequence ID" value="XM_022543098.1"/>
</dbReference>
<keyword evidence="2" id="KW-1185">Reference proteome</keyword>
<evidence type="ECO:0000313" key="2">
    <source>
        <dbReference type="Proteomes" id="UP000184300"/>
    </source>
</evidence>
<evidence type="ECO:0000313" key="1">
    <source>
        <dbReference type="EMBL" id="OJJ89315.1"/>
    </source>
</evidence>
<sequence>MATIQIPPARNDRYQAIRQLVKTIFEQENRSRQCQGLLEARIHRCAWLESIVKQSEQSKLQRESALTHLTENQRILHRDLVIAGLKIQELESRAASQKSVNETLLRSLAPGDKDQSRAFNTDDIRLENQWQGELISILQNTLQMRERTITGLQIVLDETCEGDSPGCCSACDISGHQCNAVPDSPCQGILIGDDEETLCEMNRESRPSVGSP</sequence>
<organism evidence="1 2">
    <name type="scientific">Aspergillus glaucus CBS 516.65</name>
    <dbReference type="NCBI Taxonomy" id="1160497"/>
    <lineage>
        <taxon>Eukaryota</taxon>
        <taxon>Fungi</taxon>
        <taxon>Dikarya</taxon>
        <taxon>Ascomycota</taxon>
        <taxon>Pezizomycotina</taxon>
        <taxon>Eurotiomycetes</taxon>
        <taxon>Eurotiomycetidae</taxon>
        <taxon>Eurotiales</taxon>
        <taxon>Aspergillaceae</taxon>
        <taxon>Aspergillus</taxon>
        <taxon>Aspergillus subgen. Aspergillus</taxon>
    </lineage>
</organism>
<gene>
    <name evidence="1" type="ORF">ASPGLDRAFT_21442</name>
</gene>
<protein>
    <submittedName>
        <fullName evidence="1">Uncharacterized protein</fullName>
    </submittedName>
</protein>
<reference evidence="2" key="1">
    <citation type="journal article" date="2017" name="Genome Biol.">
        <title>Comparative genomics reveals high biological diversity and specific adaptations in the industrially and medically important fungal genus Aspergillus.</title>
        <authorList>
            <person name="de Vries R.P."/>
            <person name="Riley R."/>
            <person name="Wiebenga A."/>
            <person name="Aguilar-Osorio G."/>
            <person name="Amillis S."/>
            <person name="Uchima C.A."/>
            <person name="Anderluh G."/>
            <person name="Asadollahi M."/>
            <person name="Askin M."/>
            <person name="Barry K."/>
            <person name="Battaglia E."/>
            <person name="Bayram O."/>
            <person name="Benocci T."/>
            <person name="Braus-Stromeyer S.A."/>
            <person name="Caldana C."/>
            <person name="Canovas D."/>
            <person name="Cerqueira G.C."/>
            <person name="Chen F."/>
            <person name="Chen W."/>
            <person name="Choi C."/>
            <person name="Clum A."/>
            <person name="Dos Santos R.A."/>
            <person name="Damasio A.R."/>
            <person name="Diallinas G."/>
            <person name="Emri T."/>
            <person name="Fekete E."/>
            <person name="Flipphi M."/>
            <person name="Freyberg S."/>
            <person name="Gallo A."/>
            <person name="Gournas C."/>
            <person name="Habgood R."/>
            <person name="Hainaut M."/>
            <person name="Harispe M.L."/>
            <person name="Henrissat B."/>
            <person name="Hilden K.S."/>
            <person name="Hope R."/>
            <person name="Hossain A."/>
            <person name="Karabika E."/>
            <person name="Karaffa L."/>
            <person name="Karanyi Z."/>
            <person name="Krasevec N."/>
            <person name="Kuo A."/>
            <person name="Kusch H."/>
            <person name="LaButti K."/>
            <person name="Lagendijk E.L."/>
            <person name="Lapidus A."/>
            <person name="Levasseur A."/>
            <person name="Lindquist E."/>
            <person name="Lipzen A."/>
            <person name="Logrieco A.F."/>
            <person name="MacCabe A."/>
            <person name="Maekelae M.R."/>
            <person name="Malavazi I."/>
            <person name="Melin P."/>
            <person name="Meyer V."/>
            <person name="Mielnichuk N."/>
            <person name="Miskei M."/>
            <person name="Molnar A.P."/>
            <person name="Mule G."/>
            <person name="Ngan C.Y."/>
            <person name="Orejas M."/>
            <person name="Orosz E."/>
            <person name="Ouedraogo J.P."/>
            <person name="Overkamp K.M."/>
            <person name="Park H.-S."/>
            <person name="Perrone G."/>
            <person name="Piumi F."/>
            <person name="Punt P.J."/>
            <person name="Ram A.F."/>
            <person name="Ramon A."/>
            <person name="Rauscher S."/>
            <person name="Record E."/>
            <person name="Riano-Pachon D.M."/>
            <person name="Robert V."/>
            <person name="Roehrig J."/>
            <person name="Ruller R."/>
            <person name="Salamov A."/>
            <person name="Salih N.S."/>
            <person name="Samson R.A."/>
            <person name="Sandor E."/>
            <person name="Sanguinetti M."/>
            <person name="Schuetze T."/>
            <person name="Sepcic K."/>
            <person name="Shelest E."/>
            <person name="Sherlock G."/>
            <person name="Sophianopoulou V."/>
            <person name="Squina F.M."/>
            <person name="Sun H."/>
            <person name="Susca A."/>
            <person name="Todd R.B."/>
            <person name="Tsang A."/>
            <person name="Unkles S.E."/>
            <person name="van de Wiele N."/>
            <person name="van Rossen-Uffink D."/>
            <person name="Oliveira J.V."/>
            <person name="Vesth T.C."/>
            <person name="Visser J."/>
            <person name="Yu J.-H."/>
            <person name="Zhou M."/>
            <person name="Andersen M.R."/>
            <person name="Archer D.B."/>
            <person name="Baker S.E."/>
            <person name="Benoit I."/>
            <person name="Brakhage A.A."/>
            <person name="Braus G.H."/>
            <person name="Fischer R."/>
            <person name="Frisvad J.C."/>
            <person name="Goldman G.H."/>
            <person name="Houbraken J."/>
            <person name="Oakley B."/>
            <person name="Pocsi I."/>
            <person name="Scazzocchio C."/>
            <person name="Seiboth B."/>
            <person name="vanKuyk P.A."/>
            <person name="Wortman J."/>
            <person name="Dyer P.S."/>
            <person name="Grigoriev I.V."/>
        </authorList>
    </citation>
    <scope>NUCLEOTIDE SEQUENCE [LARGE SCALE GENOMIC DNA]</scope>
    <source>
        <strain evidence="2">CBS 516.65</strain>
    </source>
</reference>
<dbReference type="OrthoDB" id="4426943at2759"/>
<accession>A0A1L9VZH9</accession>
<dbReference type="AlphaFoldDB" id="A0A1L9VZH9"/>
<dbReference type="EMBL" id="KV878888">
    <property type="protein sequence ID" value="OJJ89315.1"/>
    <property type="molecule type" value="Genomic_DNA"/>
</dbReference>
<proteinExistence type="predicted"/>